<protein>
    <recommendedName>
        <fullName evidence="1">RNase III domain-containing protein</fullName>
    </recommendedName>
</protein>
<dbReference type="GO" id="GO:0003735">
    <property type="term" value="F:structural constituent of ribosome"/>
    <property type="evidence" value="ECO:0007669"/>
    <property type="project" value="InterPro"/>
</dbReference>
<dbReference type="PANTHER" id="PTHR28160">
    <property type="entry name" value="54S RIBOSOMAL PROTEIN L15, MITOCHONDRIAL"/>
    <property type="match status" value="1"/>
</dbReference>
<dbReference type="OrthoDB" id="2281895at2759"/>
<dbReference type="AlphaFoldDB" id="A0A6A6H569"/>
<proteinExistence type="predicted"/>
<dbReference type="Pfam" id="PF14622">
    <property type="entry name" value="Ribonucleas_3_3"/>
    <property type="match status" value="1"/>
</dbReference>
<dbReference type="SUPFAM" id="SSF69065">
    <property type="entry name" value="RNase III domain-like"/>
    <property type="match status" value="1"/>
</dbReference>
<dbReference type="FunFam" id="1.10.1520.10:FF:000018">
    <property type="entry name" value="RNase III domain protein"/>
    <property type="match status" value="1"/>
</dbReference>
<dbReference type="EMBL" id="ML991812">
    <property type="protein sequence ID" value="KAF2232850.1"/>
    <property type="molecule type" value="Genomic_DNA"/>
</dbReference>
<dbReference type="GO" id="GO:0005762">
    <property type="term" value="C:mitochondrial large ribosomal subunit"/>
    <property type="evidence" value="ECO:0007669"/>
    <property type="project" value="InterPro"/>
</dbReference>
<keyword evidence="3" id="KW-1185">Reference proteome</keyword>
<dbReference type="Gene3D" id="1.10.1520.10">
    <property type="entry name" value="Ribonuclease III domain"/>
    <property type="match status" value="1"/>
</dbReference>
<feature type="domain" description="RNase III" evidence="1">
    <location>
        <begin position="104"/>
        <end position="255"/>
    </location>
</feature>
<evidence type="ECO:0000313" key="2">
    <source>
        <dbReference type="EMBL" id="KAF2232850.1"/>
    </source>
</evidence>
<dbReference type="InterPro" id="IPR040030">
    <property type="entry name" value="Ribosomal_mL57"/>
</dbReference>
<evidence type="ECO:0000313" key="3">
    <source>
        <dbReference type="Proteomes" id="UP000800092"/>
    </source>
</evidence>
<sequence length="258" mass="29005">MTTNLPFRTLKRATDSAIRKRPQPKRAHLVQSSTFTTSLRLRVEEDVDPADRPRWQQTPKAMVAPVPTNFKREHMTFKVNESQEKLDEVYVRILGAGGDRLLPEEVKWLAITHKSFDHGRRGFNDRLAYFGKRVVDLQTSLALLTAPDPEIQNSSNPQLDEFGRTPFQHHSLNGLDKLTESAKAKELDKSRLAQLAESYGLAKVIRWKPKNTRNLAGSGIDVVLAHTIYAIVGAITLQNGGEIGNRIVKDRVLNPLGL</sequence>
<dbReference type="GO" id="GO:0032543">
    <property type="term" value="P:mitochondrial translation"/>
    <property type="evidence" value="ECO:0007669"/>
    <property type="project" value="InterPro"/>
</dbReference>
<gene>
    <name evidence="2" type="ORF">EV356DRAFT_534355</name>
</gene>
<accession>A0A6A6H569</accession>
<dbReference type="InterPro" id="IPR000999">
    <property type="entry name" value="RNase_III_dom"/>
</dbReference>
<dbReference type="Proteomes" id="UP000800092">
    <property type="component" value="Unassembled WGS sequence"/>
</dbReference>
<dbReference type="GO" id="GO:0004525">
    <property type="term" value="F:ribonuclease III activity"/>
    <property type="evidence" value="ECO:0007669"/>
    <property type="project" value="InterPro"/>
</dbReference>
<dbReference type="PANTHER" id="PTHR28160:SF1">
    <property type="entry name" value="LARGE RIBOSOMAL SUBUNIT PROTEIN ML57"/>
    <property type="match status" value="1"/>
</dbReference>
<name>A0A6A6H569_VIRVR</name>
<dbReference type="InterPro" id="IPR036389">
    <property type="entry name" value="RNase_III_sf"/>
</dbReference>
<organism evidence="2 3">
    <name type="scientific">Viridothelium virens</name>
    <name type="common">Speckled blister lichen</name>
    <name type="synonym">Trypethelium virens</name>
    <dbReference type="NCBI Taxonomy" id="1048519"/>
    <lineage>
        <taxon>Eukaryota</taxon>
        <taxon>Fungi</taxon>
        <taxon>Dikarya</taxon>
        <taxon>Ascomycota</taxon>
        <taxon>Pezizomycotina</taxon>
        <taxon>Dothideomycetes</taxon>
        <taxon>Dothideomycetes incertae sedis</taxon>
        <taxon>Trypetheliales</taxon>
        <taxon>Trypetheliaceae</taxon>
        <taxon>Viridothelium</taxon>
    </lineage>
</organism>
<dbReference type="CDD" id="cd00593">
    <property type="entry name" value="RIBOc"/>
    <property type="match status" value="1"/>
</dbReference>
<reference evidence="2" key="1">
    <citation type="journal article" date="2020" name="Stud. Mycol.">
        <title>101 Dothideomycetes genomes: a test case for predicting lifestyles and emergence of pathogens.</title>
        <authorList>
            <person name="Haridas S."/>
            <person name="Albert R."/>
            <person name="Binder M."/>
            <person name="Bloem J."/>
            <person name="Labutti K."/>
            <person name="Salamov A."/>
            <person name="Andreopoulos B."/>
            <person name="Baker S."/>
            <person name="Barry K."/>
            <person name="Bills G."/>
            <person name="Bluhm B."/>
            <person name="Cannon C."/>
            <person name="Castanera R."/>
            <person name="Culley D."/>
            <person name="Daum C."/>
            <person name="Ezra D."/>
            <person name="Gonzalez J."/>
            <person name="Henrissat B."/>
            <person name="Kuo A."/>
            <person name="Liang C."/>
            <person name="Lipzen A."/>
            <person name="Lutzoni F."/>
            <person name="Magnuson J."/>
            <person name="Mondo S."/>
            <person name="Nolan M."/>
            <person name="Ohm R."/>
            <person name="Pangilinan J."/>
            <person name="Park H.-J."/>
            <person name="Ramirez L."/>
            <person name="Alfaro M."/>
            <person name="Sun H."/>
            <person name="Tritt A."/>
            <person name="Yoshinaga Y."/>
            <person name="Zwiers L.-H."/>
            <person name="Turgeon B."/>
            <person name="Goodwin S."/>
            <person name="Spatafora J."/>
            <person name="Crous P."/>
            <person name="Grigoriev I."/>
        </authorList>
    </citation>
    <scope>NUCLEOTIDE SEQUENCE</scope>
    <source>
        <strain evidence="2">Tuck. ex Michener</strain>
    </source>
</reference>
<evidence type="ECO:0000259" key="1">
    <source>
        <dbReference type="Pfam" id="PF14622"/>
    </source>
</evidence>
<dbReference type="GO" id="GO:0006396">
    <property type="term" value="P:RNA processing"/>
    <property type="evidence" value="ECO:0007669"/>
    <property type="project" value="InterPro"/>
</dbReference>